<feature type="compositionally biased region" description="Low complexity" evidence="1">
    <location>
        <begin position="137"/>
        <end position="148"/>
    </location>
</feature>
<feature type="region of interest" description="Disordered" evidence="1">
    <location>
        <begin position="1"/>
        <end position="47"/>
    </location>
</feature>
<feature type="compositionally biased region" description="Low complexity" evidence="1">
    <location>
        <begin position="158"/>
        <end position="183"/>
    </location>
</feature>
<reference evidence="2 3" key="1">
    <citation type="journal article" date="2010" name="Nature">
        <title>Genome sequencing and analysis of the model grass Brachypodium distachyon.</title>
        <authorList>
            <consortium name="International Brachypodium Initiative"/>
        </authorList>
    </citation>
    <scope>NUCLEOTIDE SEQUENCE [LARGE SCALE GENOMIC DNA]</scope>
    <source>
        <strain evidence="2 3">Bd21</strain>
    </source>
</reference>
<name>A0A2K2DK42_BRADI</name>
<dbReference type="Gramene" id="PNT74642">
    <property type="protein sequence ID" value="PNT74642"/>
    <property type="gene ID" value="BRADI_1g19285v3"/>
</dbReference>
<sequence length="183" mass="19252">MSAAGPGRAEELTHGHASKKIKPCPGHGRHHRHSPDPSLLHLPSTAGSLLQEIAGTRRRAEIEWPNSSGGYLNAQAQPGWTGGPCPGCRKAGRCPCPQQYTRPSLAPSRCRAPQQSPRTAARLPPRASAATPPHPALPSAQPPSSSSSSRERRPPSLPRFLAPSPLARLPPRASASAAGWSPL</sequence>
<dbReference type="Proteomes" id="UP000008810">
    <property type="component" value="Chromosome 1"/>
</dbReference>
<evidence type="ECO:0000313" key="2">
    <source>
        <dbReference type="EMBL" id="PNT74642.1"/>
    </source>
</evidence>
<protein>
    <submittedName>
        <fullName evidence="2 3">Uncharacterized protein</fullName>
    </submittedName>
</protein>
<evidence type="ECO:0000256" key="1">
    <source>
        <dbReference type="SAM" id="MobiDB-lite"/>
    </source>
</evidence>
<proteinExistence type="predicted"/>
<reference evidence="3" key="3">
    <citation type="submission" date="2018-08" db="UniProtKB">
        <authorList>
            <consortium name="EnsemblPlants"/>
        </authorList>
    </citation>
    <scope>IDENTIFICATION</scope>
    <source>
        <strain evidence="3">cv. Bd21</strain>
    </source>
</reference>
<dbReference type="AlphaFoldDB" id="A0A2K2DK42"/>
<organism evidence="2">
    <name type="scientific">Brachypodium distachyon</name>
    <name type="common">Purple false brome</name>
    <name type="synonym">Trachynia distachya</name>
    <dbReference type="NCBI Taxonomy" id="15368"/>
    <lineage>
        <taxon>Eukaryota</taxon>
        <taxon>Viridiplantae</taxon>
        <taxon>Streptophyta</taxon>
        <taxon>Embryophyta</taxon>
        <taxon>Tracheophyta</taxon>
        <taxon>Spermatophyta</taxon>
        <taxon>Magnoliopsida</taxon>
        <taxon>Liliopsida</taxon>
        <taxon>Poales</taxon>
        <taxon>Poaceae</taxon>
        <taxon>BOP clade</taxon>
        <taxon>Pooideae</taxon>
        <taxon>Stipodae</taxon>
        <taxon>Brachypodieae</taxon>
        <taxon>Brachypodium</taxon>
    </lineage>
</organism>
<dbReference type="EnsemblPlants" id="PNT74642">
    <property type="protein sequence ID" value="PNT74642"/>
    <property type="gene ID" value="BRADI_1g19285v3"/>
</dbReference>
<feature type="compositionally biased region" description="Polar residues" evidence="1">
    <location>
        <begin position="65"/>
        <end position="78"/>
    </location>
</feature>
<gene>
    <name evidence="2" type="ORF">BRADI_1g19285v3</name>
</gene>
<keyword evidence="4" id="KW-1185">Reference proteome</keyword>
<evidence type="ECO:0000313" key="3">
    <source>
        <dbReference type="EnsemblPlants" id="PNT74642"/>
    </source>
</evidence>
<accession>A0A2K2DK42</accession>
<feature type="compositionally biased region" description="Basic residues" evidence="1">
    <location>
        <begin position="16"/>
        <end position="33"/>
    </location>
</feature>
<dbReference type="EMBL" id="CM000880">
    <property type="protein sequence ID" value="PNT74642.1"/>
    <property type="molecule type" value="Genomic_DNA"/>
</dbReference>
<evidence type="ECO:0000313" key="4">
    <source>
        <dbReference type="Proteomes" id="UP000008810"/>
    </source>
</evidence>
<reference evidence="2" key="2">
    <citation type="submission" date="2017-06" db="EMBL/GenBank/DDBJ databases">
        <title>WGS assembly of Brachypodium distachyon.</title>
        <authorList>
            <consortium name="The International Brachypodium Initiative"/>
            <person name="Lucas S."/>
            <person name="Harmon-Smith M."/>
            <person name="Lail K."/>
            <person name="Tice H."/>
            <person name="Grimwood J."/>
            <person name="Bruce D."/>
            <person name="Barry K."/>
            <person name="Shu S."/>
            <person name="Lindquist E."/>
            <person name="Wang M."/>
            <person name="Pitluck S."/>
            <person name="Vogel J.P."/>
            <person name="Garvin D.F."/>
            <person name="Mockler T.C."/>
            <person name="Schmutz J."/>
            <person name="Rokhsar D."/>
            <person name="Bevan M.W."/>
        </authorList>
    </citation>
    <scope>NUCLEOTIDE SEQUENCE</scope>
    <source>
        <strain evidence="2">Bd21</strain>
    </source>
</reference>
<dbReference type="InParanoid" id="A0A2K2DK42"/>
<feature type="region of interest" description="Disordered" evidence="1">
    <location>
        <begin position="65"/>
        <end position="183"/>
    </location>
</feature>